<evidence type="ECO:0000313" key="1">
    <source>
        <dbReference type="EMBL" id="NKY60785.1"/>
    </source>
</evidence>
<gene>
    <name evidence="1" type="ORF">HGA15_32545</name>
</gene>
<dbReference type="RefSeq" id="WP_062979876.1">
    <property type="nucleotide sequence ID" value="NZ_JAAXOT010000028.1"/>
</dbReference>
<protein>
    <submittedName>
        <fullName evidence="1">Uncharacterized protein</fullName>
    </submittedName>
</protein>
<reference evidence="1 2" key="1">
    <citation type="submission" date="2020-04" db="EMBL/GenBank/DDBJ databases">
        <title>MicrobeNet Type strains.</title>
        <authorList>
            <person name="Nicholson A.C."/>
        </authorList>
    </citation>
    <scope>NUCLEOTIDE SEQUENCE [LARGE SCALE GENOMIC DNA]</scope>
    <source>
        <strain evidence="1 2">JCM 3332</strain>
    </source>
</reference>
<dbReference type="Proteomes" id="UP000570678">
    <property type="component" value="Unassembled WGS sequence"/>
</dbReference>
<accession>A0A846YNV1</accession>
<name>A0A846YNV1_9NOCA</name>
<dbReference type="AlphaFoldDB" id="A0A846YNV1"/>
<organism evidence="1 2">
    <name type="scientific">Nocardia flavorosea</name>
    <dbReference type="NCBI Taxonomy" id="53429"/>
    <lineage>
        <taxon>Bacteria</taxon>
        <taxon>Bacillati</taxon>
        <taxon>Actinomycetota</taxon>
        <taxon>Actinomycetes</taxon>
        <taxon>Mycobacteriales</taxon>
        <taxon>Nocardiaceae</taxon>
        <taxon>Nocardia</taxon>
    </lineage>
</organism>
<comment type="caution">
    <text evidence="1">The sequence shown here is derived from an EMBL/GenBank/DDBJ whole genome shotgun (WGS) entry which is preliminary data.</text>
</comment>
<keyword evidence="2" id="KW-1185">Reference proteome</keyword>
<sequence>MSERTVATYGEWDEYANNVVDPCARAVGVLADEIRGRVGGNKHVPIWLSEEVETLTGCGDGCCSDESWSYLVIEAGESRARFIDDENEYRYWLDGPLRWAELEAVERARAEQRRANDAAFNAVVITPILDVLQQVEADGYANDGEWHDRVMDALGVGGARYRQG</sequence>
<proteinExistence type="predicted"/>
<dbReference type="EMBL" id="JAAXOT010000028">
    <property type="protein sequence ID" value="NKY60785.1"/>
    <property type="molecule type" value="Genomic_DNA"/>
</dbReference>
<evidence type="ECO:0000313" key="2">
    <source>
        <dbReference type="Proteomes" id="UP000570678"/>
    </source>
</evidence>